<comment type="similarity">
    <text evidence="3 5">Belongs to the IPI1/TEX10 family.</text>
</comment>
<feature type="domain" description="Pre-rRNA-processing protein Ipi1 N-terminal" evidence="7">
    <location>
        <begin position="160"/>
        <end position="205"/>
    </location>
</feature>
<keyword evidence="4 5" id="KW-0539">Nucleus</keyword>
<dbReference type="GO" id="GO:0005634">
    <property type="term" value="C:nucleus"/>
    <property type="evidence" value="ECO:0007669"/>
    <property type="project" value="UniProtKB-SubCell"/>
</dbReference>
<feature type="region of interest" description="Disordered" evidence="6">
    <location>
        <begin position="1"/>
        <end position="40"/>
    </location>
</feature>
<comment type="function">
    <text evidence="1 5">Component of the RIX1 complex required for processing of ITS2 sequences from 35S pre-rRNA.</text>
</comment>
<name>A0AA38GZR5_9TREE</name>
<dbReference type="GO" id="GO:0120330">
    <property type="term" value="C:rixosome complex"/>
    <property type="evidence" value="ECO:0007669"/>
    <property type="project" value="UniProtKB-UniRule"/>
</dbReference>
<evidence type="ECO:0000259" key="7">
    <source>
        <dbReference type="Pfam" id="PF12333"/>
    </source>
</evidence>
<dbReference type="Pfam" id="PF12333">
    <property type="entry name" value="Ipi1_N"/>
    <property type="match status" value="1"/>
</dbReference>
<evidence type="ECO:0000256" key="1">
    <source>
        <dbReference type="ARBA" id="ARBA00002355"/>
    </source>
</evidence>
<gene>
    <name evidence="8" type="ORF">MKK02DRAFT_21261</name>
</gene>
<feature type="compositionally biased region" description="Basic residues" evidence="6">
    <location>
        <begin position="18"/>
        <end position="27"/>
    </location>
</feature>
<comment type="caution">
    <text evidence="8">The sequence shown here is derived from an EMBL/GenBank/DDBJ whole genome shotgun (WGS) entry which is preliminary data.</text>
</comment>
<dbReference type="InterPro" id="IPR016024">
    <property type="entry name" value="ARM-type_fold"/>
</dbReference>
<comment type="subunit">
    <text evidence="5">Component of the RIX1 complex.</text>
</comment>
<organism evidence="8 9">
    <name type="scientific">Dioszegia hungarica</name>
    <dbReference type="NCBI Taxonomy" id="4972"/>
    <lineage>
        <taxon>Eukaryota</taxon>
        <taxon>Fungi</taxon>
        <taxon>Dikarya</taxon>
        <taxon>Basidiomycota</taxon>
        <taxon>Agaricomycotina</taxon>
        <taxon>Tremellomycetes</taxon>
        <taxon>Tremellales</taxon>
        <taxon>Bulleribasidiaceae</taxon>
        <taxon>Dioszegia</taxon>
    </lineage>
</organism>
<accession>A0AA38GZR5</accession>
<dbReference type="PANTHER" id="PTHR16056">
    <property type="entry name" value="REGULATOR OF MICROTUBULE DYNAMICS PROTEIN"/>
    <property type="match status" value="1"/>
</dbReference>
<dbReference type="InterPro" id="IPR024679">
    <property type="entry name" value="Ipi1_N"/>
</dbReference>
<sequence>MPPATKRKKEKEADFKKAKLKLGKGKKVPTNATNTSFKARSIALPGQQPLERAAIQQDPSSNFASTSAGAEPLTSSGLDLDEVLIRLRHPNAGVRRDSLGGVKEILKIRSGVEVGRVMRALGGMVADDDASVRKGLLGLLDWYFSITPEASYSSIKTVSLVPHLPLFLLLTSSALSHIFPEIRLDAARLVSLLLQHVPRHITAGWPASAPSASGEAGATSTSGSTILEGLRLALGLGGDKASSAQGRLTAGGKLVFLKAVLAFVTQALEGGSDSAATESMWEGWLDEGNSASNKGAVLEVSEHGLAFDGTNEGWVVESGSWAVNTAATSGWELGRLDAGGSTAESGENGSGTMNLFVQLHPLLLSTFLESAPSAFSPTSTSAPTAASTETHIELCVVTATLTSVLAKHIITAAAPASEKDTGIVRARISDFLKRLSPYFPFSGASLTTGSSALSAGMELNLAYARLAALLAPQPVPLAYGQNATERRKDTAWKARVRSVEASWATVRAETDRRKGKGKGRAVDGWAMAEVAAWLTDILTPSQDMLSPPITTSTFSALLPIMWTLITQPPPPSSTEEDEENIPEMVGTALLAFIARQNASSALRGLGDDFVIRLVRTHEQSYPTLPFFIHMSSKLRAAVRGWIDGVPKALWDIGARDERATERLLRWLLDMGMRGAGGGAEEGCSLLDVKTYPSISARLAPFFHLAHPTRGSTMGPWTKLPEGRVRRLGLDVAAVWGEWDTEGRLGEAVKLAQAGIQ</sequence>
<evidence type="ECO:0000256" key="4">
    <source>
        <dbReference type="ARBA" id="ARBA00023242"/>
    </source>
</evidence>
<evidence type="ECO:0000256" key="5">
    <source>
        <dbReference type="RuleBase" id="RU368021"/>
    </source>
</evidence>
<keyword evidence="5" id="KW-0690">Ribosome biogenesis</keyword>
<evidence type="ECO:0000313" key="8">
    <source>
        <dbReference type="EMBL" id="KAI9631923.1"/>
    </source>
</evidence>
<dbReference type="PANTHER" id="PTHR16056:SF2">
    <property type="entry name" value="TESTIS-EXPRESSED PROTEIN 10"/>
    <property type="match status" value="1"/>
</dbReference>
<evidence type="ECO:0000256" key="6">
    <source>
        <dbReference type="SAM" id="MobiDB-lite"/>
    </source>
</evidence>
<keyword evidence="5" id="KW-0698">rRNA processing</keyword>
<reference evidence="8" key="1">
    <citation type="journal article" date="2022" name="G3 (Bethesda)">
        <title>High quality genome of the basidiomycete yeast Dioszegia hungarica PDD-24b-2 isolated from cloud water.</title>
        <authorList>
            <person name="Jarrige D."/>
            <person name="Haridas S."/>
            <person name="Bleykasten-Grosshans C."/>
            <person name="Joly M."/>
            <person name="Nadalig T."/>
            <person name="Sancelme M."/>
            <person name="Vuilleumier S."/>
            <person name="Grigoriev I.V."/>
            <person name="Amato P."/>
            <person name="Bringel F."/>
        </authorList>
    </citation>
    <scope>NUCLEOTIDE SEQUENCE</scope>
    <source>
        <strain evidence="8">PDD-24b-2</strain>
    </source>
</reference>
<dbReference type="GeneID" id="77725584"/>
<dbReference type="SUPFAM" id="SSF48371">
    <property type="entry name" value="ARM repeat"/>
    <property type="match status" value="1"/>
</dbReference>
<comment type="subcellular location">
    <subcellularLocation>
        <location evidence="2 5">Nucleus</location>
    </subcellularLocation>
</comment>
<dbReference type="AlphaFoldDB" id="A0AA38GZR5"/>
<evidence type="ECO:0000256" key="2">
    <source>
        <dbReference type="ARBA" id="ARBA00004123"/>
    </source>
</evidence>
<dbReference type="GO" id="GO:0006364">
    <property type="term" value="P:rRNA processing"/>
    <property type="evidence" value="ECO:0007669"/>
    <property type="project" value="UniProtKB-UniRule"/>
</dbReference>
<proteinExistence type="inferred from homology"/>
<keyword evidence="9" id="KW-1185">Reference proteome</keyword>
<dbReference type="RefSeq" id="XP_052941700.1">
    <property type="nucleotide sequence ID" value="XM_053086383.1"/>
</dbReference>
<evidence type="ECO:0000313" key="9">
    <source>
        <dbReference type="Proteomes" id="UP001164286"/>
    </source>
</evidence>
<dbReference type="EMBL" id="JAKWFO010000016">
    <property type="protein sequence ID" value="KAI9631923.1"/>
    <property type="molecule type" value="Genomic_DNA"/>
</dbReference>
<protein>
    <recommendedName>
        <fullName evidence="5">Pre-rRNA-processing protein</fullName>
    </recommendedName>
</protein>
<evidence type="ECO:0000256" key="3">
    <source>
        <dbReference type="ARBA" id="ARBA00006427"/>
    </source>
</evidence>
<dbReference type="Proteomes" id="UP001164286">
    <property type="component" value="Unassembled WGS sequence"/>
</dbReference>